<keyword evidence="3" id="KW-1185">Reference proteome</keyword>
<reference evidence="2" key="1">
    <citation type="submission" date="2022-12" db="EMBL/GenBank/DDBJ databases">
        <authorList>
            <person name="Petersen C."/>
        </authorList>
    </citation>
    <scope>NUCLEOTIDE SEQUENCE</scope>
    <source>
        <strain evidence="2">IBT 21472</strain>
    </source>
</reference>
<dbReference type="EMBL" id="JAPZBO010000005">
    <property type="protein sequence ID" value="KAJ5314936.1"/>
    <property type="molecule type" value="Genomic_DNA"/>
</dbReference>
<dbReference type="SUPFAM" id="SSF50978">
    <property type="entry name" value="WD40 repeat-like"/>
    <property type="match status" value="1"/>
</dbReference>
<feature type="compositionally biased region" description="Basic residues" evidence="1">
    <location>
        <begin position="39"/>
        <end position="50"/>
    </location>
</feature>
<dbReference type="GO" id="GO:0005737">
    <property type="term" value="C:cytoplasm"/>
    <property type="evidence" value="ECO:0007669"/>
    <property type="project" value="TreeGrafter"/>
</dbReference>
<feature type="region of interest" description="Disordered" evidence="1">
    <location>
        <begin position="362"/>
        <end position="388"/>
    </location>
</feature>
<feature type="region of interest" description="Disordered" evidence="1">
    <location>
        <begin position="484"/>
        <end position="506"/>
    </location>
</feature>
<feature type="region of interest" description="Disordered" evidence="1">
    <location>
        <begin position="89"/>
        <end position="257"/>
    </location>
</feature>
<dbReference type="PANTHER" id="PTHR13268">
    <property type="entry name" value="BREAST CARCINOMA AMPLIFIED SEQUENCE 3"/>
    <property type="match status" value="1"/>
</dbReference>
<reference evidence="2" key="2">
    <citation type="journal article" date="2023" name="IMA Fungus">
        <title>Comparative genomic study of the Penicillium genus elucidates a diverse pangenome and 15 lateral gene transfer events.</title>
        <authorList>
            <person name="Petersen C."/>
            <person name="Sorensen T."/>
            <person name="Nielsen M.R."/>
            <person name="Sondergaard T.E."/>
            <person name="Sorensen J.L."/>
            <person name="Fitzpatrick D.A."/>
            <person name="Frisvad J.C."/>
            <person name="Nielsen K.L."/>
        </authorList>
    </citation>
    <scope>NUCLEOTIDE SEQUENCE</scope>
    <source>
        <strain evidence="2">IBT 21472</strain>
    </source>
</reference>
<dbReference type="Gene3D" id="2.130.10.10">
    <property type="entry name" value="YVTN repeat-like/Quinoprotein amine dehydrogenase"/>
    <property type="match status" value="1"/>
</dbReference>
<dbReference type="GO" id="GO:0042594">
    <property type="term" value="P:response to starvation"/>
    <property type="evidence" value="ECO:0007669"/>
    <property type="project" value="TreeGrafter"/>
</dbReference>
<sequence length="1133" mass="122098">MPPAAPDDLIRQHSRSLEDDPSFTPDQNIPIQEHEPSGKSKKKNKKKAAKAAKAVTASPPDDMYVSMMHSRSVGPVPWNQLADLAFRTHASVPASAPPPTEPPSCAGPVLDDDVPPDNHHDDPDEVQAHPPVTSPVLDALGSVEENMDNDLNSRTDTWAQSIPYGKSPPTDLIDGDLPQESPLSFPTIQERGGFSQPSSASPPTRIRPFSYGSGFRGSMQSRQQSADRRKSHSYGSPLGNLAPPPHMPQPHFYAVPDFDLPTQKRTTTEGAYSFCAFDTLPSVSSKAPRAGMNVLLVGTDGGVEVHAVEDRQSRLVGQITGLNGRILEAKILPGHPSNDPLASSQPHVAVIVHGPLPRCEEGPVSSAASEINDAPPSMARGPSIDRRSAKDEKPFYQTRVEVYSLRAGDHLATLFAGKPVPALENLPGLPSLAPAPVGSLKLFSSGEYVIVASGISGEVYIFKHSSSEAYQCLGKTWTNVQTGEARRYSTSSSSTDPDGSHHDRPHISISERPILAVQGRWLAIVPPASSYRPSIQGIVPPSLLHGKVHGMETRSPPTMPSVNCATDIGEGESIFDKFARGVTQELVKGARWMGDQGLQAWNNYWNHQQGIGTPPQRLVRSPDTQAQGYGLFPPTHAQDTQATSSPEPDTVSILDLKKFDDGMDVKAAPFHPVATFQVPNGCSFLSLSPSGLMLFTASKKGDVQYVWDLMQLKHCRAMAFMADDQAGQSPNVRQVARYARLTTSSIIDVIWTSPVGDRLAIITRKGTVHVFDLPRSAFQWPPFRRARPAGKKSPNIDPVGDDLAGQGATGNPLSAAMNFVGGKTQPFFSAVKGRVPSSGTAFPNMSTFALPTAASIKGGKVVAAGLSKSMGAAATGTVRTLRHVGENRLHLSGLSRDPAPSRVTWICSKGLIFLGIVDDGHFKLYRLKQSANTHKSRQFHSVIGGKESQFKLPASFQNVCGPAPLLTYDPEQVVQASLLLPSASSQPSNAGKTFCQPLSQAEIETNTPYQPFHTDQRVGLHVFASEATDPTVLASRDQWVFGNDIPTTKVHVRSYSNSTDDQDDDEDEMGAIHGHSFGAGGDIENLITLGNSTGNVEEVVITTRRKKKHSTPLKDDGFFEDDCEVLDFARDRV</sequence>
<dbReference type="PANTHER" id="PTHR13268:SF0">
    <property type="entry name" value="BCAS3 MICROTUBULE ASSOCIATED CELL MIGRATION FACTOR"/>
    <property type="match status" value="1"/>
</dbReference>
<evidence type="ECO:0000313" key="2">
    <source>
        <dbReference type="EMBL" id="KAJ5314936.1"/>
    </source>
</evidence>
<dbReference type="InterPro" id="IPR036322">
    <property type="entry name" value="WD40_repeat_dom_sf"/>
</dbReference>
<dbReference type="InterPro" id="IPR045142">
    <property type="entry name" value="BCAS3-like"/>
</dbReference>
<evidence type="ECO:0000256" key="1">
    <source>
        <dbReference type="SAM" id="MobiDB-lite"/>
    </source>
</evidence>
<gene>
    <name evidence="2" type="ORF">N7476_005243</name>
</gene>
<organism evidence="2 3">
    <name type="scientific">Penicillium atrosanguineum</name>
    <dbReference type="NCBI Taxonomy" id="1132637"/>
    <lineage>
        <taxon>Eukaryota</taxon>
        <taxon>Fungi</taxon>
        <taxon>Dikarya</taxon>
        <taxon>Ascomycota</taxon>
        <taxon>Pezizomycotina</taxon>
        <taxon>Eurotiomycetes</taxon>
        <taxon>Eurotiomycetidae</taxon>
        <taxon>Eurotiales</taxon>
        <taxon>Aspergillaceae</taxon>
        <taxon>Penicillium</taxon>
    </lineage>
</organism>
<feature type="compositionally biased region" description="Basic and acidic residues" evidence="1">
    <location>
        <begin position="8"/>
        <end position="18"/>
    </location>
</feature>
<feature type="compositionally biased region" description="Polar residues" evidence="1">
    <location>
        <begin position="149"/>
        <end position="160"/>
    </location>
</feature>
<accession>A0A9W9PUY3</accession>
<name>A0A9W9PUY3_9EURO</name>
<feature type="region of interest" description="Disordered" evidence="1">
    <location>
        <begin position="1"/>
        <end position="67"/>
    </location>
</feature>
<dbReference type="InterPro" id="IPR015943">
    <property type="entry name" value="WD40/YVTN_repeat-like_dom_sf"/>
</dbReference>
<protein>
    <submittedName>
        <fullName evidence="2">Uncharacterized protein</fullName>
    </submittedName>
</protein>
<evidence type="ECO:0000313" key="3">
    <source>
        <dbReference type="Proteomes" id="UP001147746"/>
    </source>
</evidence>
<proteinExistence type="predicted"/>
<dbReference type="Proteomes" id="UP001147746">
    <property type="component" value="Unassembled WGS sequence"/>
</dbReference>
<dbReference type="GO" id="GO:0006914">
    <property type="term" value="P:autophagy"/>
    <property type="evidence" value="ECO:0007669"/>
    <property type="project" value="InterPro"/>
</dbReference>
<comment type="caution">
    <text evidence="2">The sequence shown here is derived from an EMBL/GenBank/DDBJ whole genome shotgun (WGS) entry which is preliminary data.</text>
</comment>
<dbReference type="AlphaFoldDB" id="A0A9W9PUY3"/>